<dbReference type="GO" id="GO:0034194">
    <property type="term" value="P:D-galactonate catabolic process"/>
    <property type="evidence" value="ECO:0007669"/>
    <property type="project" value="InterPro"/>
</dbReference>
<dbReference type="Proteomes" id="UP001336250">
    <property type="component" value="Unassembled WGS sequence"/>
</dbReference>
<dbReference type="Gene3D" id="3.30.420.300">
    <property type="entry name" value="2-keto-3-deoxy-galactonokinase, substrate binding domain"/>
    <property type="match status" value="1"/>
</dbReference>
<dbReference type="AlphaFoldDB" id="A0AAW9QAU1"/>
<name>A0AAW9QAU1_9BURK</name>
<comment type="caution">
    <text evidence="1">The sequence shown here is derived from an EMBL/GenBank/DDBJ whole genome shotgun (WGS) entry which is preliminary data.</text>
</comment>
<dbReference type="InterPro" id="IPR042258">
    <property type="entry name" value="DGOK_N"/>
</dbReference>
<organism evidence="1 2">
    <name type="scientific">Aquincola agrisoli</name>
    <dbReference type="NCBI Taxonomy" id="3119538"/>
    <lineage>
        <taxon>Bacteria</taxon>
        <taxon>Pseudomonadati</taxon>
        <taxon>Pseudomonadota</taxon>
        <taxon>Betaproteobacteria</taxon>
        <taxon>Burkholderiales</taxon>
        <taxon>Sphaerotilaceae</taxon>
        <taxon>Aquincola</taxon>
    </lineage>
</organism>
<dbReference type="Gene3D" id="3.30.420.310">
    <property type="entry name" value="2-keto-3-deoxy-galactonokinase, C-terminal domain"/>
    <property type="match status" value="1"/>
</dbReference>
<keyword evidence="2" id="KW-1185">Reference proteome</keyword>
<accession>A0AAW9QAU1</accession>
<evidence type="ECO:0000313" key="2">
    <source>
        <dbReference type="Proteomes" id="UP001336250"/>
    </source>
</evidence>
<dbReference type="InterPro" id="IPR042257">
    <property type="entry name" value="DGOK_C"/>
</dbReference>
<sequence>MVSTGGGASGGLVALDWGSTRLRAWRFDADGRIAEARSSGDGASRLQGGPPAFEAALRAVAGDWLADARGVIACGMAGSAHGWRDAGYVPAPMSLDALPARMVQVPCGPDVTVHIVPGVLSRDASGAPDVMRGEETQLVGLTAVRPALAQGALVVMPGTHCKWARLQDGRLVSFSTAMTGELFALLREHSVLSRLMAPAGAPQAPQAQALEAFDRGVADAVRAGGREIARLLFGVRARGLFDELAPAVAPDYLSGLLIGNEVASAGAPAEMRDRPVVLVGEAALCARYARALAQQGLQAEVHDEPLAAAGLARLAGAAGLYA</sequence>
<evidence type="ECO:0000313" key="1">
    <source>
        <dbReference type="EMBL" id="MEF7616186.1"/>
    </source>
</evidence>
<proteinExistence type="predicted"/>
<gene>
    <name evidence="1" type="ORF">V4F39_19890</name>
</gene>
<dbReference type="Pfam" id="PF05035">
    <property type="entry name" value="DGOK"/>
    <property type="match status" value="1"/>
</dbReference>
<dbReference type="EMBL" id="JAZIBG010000037">
    <property type="protein sequence ID" value="MEF7616186.1"/>
    <property type="molecule type" value="Genomic_DNA"/>
</dbReference>
<dbReference type="CDD" id="cd24012">
    <property type="entry name" value="ASKHA_NBD_KDGal-kinase"/>
    <property type="match status" value="1"/>
</dbReference>
<dbReference type="GO" id="GO:0008671">
    <property type="term" value="F:2-dehydro-3-deoxygalactonokinase activity"/>
    <property type="evidence" value="ECO:0007669"/>
    <property type="project" value="InterPro"/>
</dbReference>
<protein>
    <submittedName>
        <fullName evidence="1">2-dehydro-3-deoxygalactonokinase</fullName>
    </submittedName>
</protein>
<reference evidence="1 2" key="1">
    <citation type="submission" date="2024-02" db="EMBL/GenBank/DDBJ databases">
        <title>Genome sequence of Aquincola sp. MAHUQ-54.</title>
        <authorList>
            <person name="Huq M.A."/>
        </authorList>
    </citation>
    <scope>NUCLEOTIDE SEQUENCE [LARGE SCALE GENOMIC DNA]</scope>
    <source>
        <strain evidence="1 2">MAHUQ-54</strain>
    </source>
</reference>
<dbReference type="RefSeq" id="WP_332291631.1">
    <property type="nucleotide sequence ID" value="NZ_JAZIBG010000037.1"/>
</dbReference>
<dbReference type="InterPro" id="IPR007729">
    <property type="entry name" value="DGOK"/>
</dbReference>